<comment type="catalytic activity">
    <reaction evidence="10">
        <text>L-homoserine + NADP(+) = L-aspartate 4-semialdehyde + NADPH + H(+)</text>
        <dbReference type="Rhea" id="RHEA:15761"/>
        <dbReference type="ChEBI" id="CHEBI:15378"/>
        <dbReference type="ChEBI" id="CHEBI:57476"/>
        <dbReference type="ChEBI" id="CHEBI:57783"/>
        <dbReference type="ChEBI" id="CHEBI:58349"/>
        <dbReference type="ChEBI" id="CHEBI:537519"/>
        <dbReference type="EC" id="1.1.1.3"/>
    </reaction>
</comment>
<evidence type="ECO:0000256" key="2">
    <source>
        <dbReference type="ARBA" id="ARBA00005062"/>
    </source>
</evidence>
<accession>A0ABW5NKR6</accession>
<evidence type="ECO:0000256" key="5">
    <source>
        <dbReference type="ARBA" id="ARBA00013376"/>
    </source>
</evidence>
<dbReference type="Pfam" id="PF03447">
    <property type="entry name" value="NAD_binding_3"/>
    <property type="match status" value="1"/>
</dbReference>
<reference evidence="15" key="1">
    <citation type="journal article" date="2019" name="Int. J. Syst. Evol. Microbiol.">
        <title>The Global Catalogue of Microorganisms (GCM) 10K type strain sequencing project: providing services to taxonomists for standard genome sequencing and annotation.</title>
        <authorList>
            <consortium name="The Broad Institute Genomics Platform"/>
            <consortium name="The Broad Institute Genome Sequencing Center for Infectious Disease"/>
            <person name="Wu L."/>
            <person name="Ma J."/>
        </authorList>
    </citation>
    <scope>NUCLEOTIDE SEQUENCE [LARGE SCALE GENOMIC DNA]</scope>
    <source>
        <strain evidence="15">KCTC 42248</strain>
    </source>
</reference>
<dbReference type="InterPro" id="IPR005106">
    <property type="entry name" value="Asp/hSer_DH_NAD-bd"/>
</dbReference>
<feature type="domain" description="Homoserine dehydrogenase catalytic" evidence="12">
    <location>
        <begin position="128"/>
        <end position="306"/>
    </location>
</feature>
<gene>
    <name evidence="14" type="ORF">ACFSQ3_11875</name>
</gene>
<evidence type="ECO:0000256" key="8">
    <source>
        <dbReference type="ARBA" id="ARBA00023002"/>
    </source>
</evidence>
<dbReference type="SUPFAM" id="SSF51735">
    <property type="entry name" value="NAD(P)-binding Rossmann-fold domains"/>
    <property type="match status" value="1"/>
</dbReference>
<dbReference type="Gene3D" id="3.40.50.720">
    <property type="entry name" value="NAD(P)-binding Rossmann-like Domain"/>
    <property type="match status" value="1"/>
</dbReference>
<evidence type="ECO:0000256" key="1">
    <source>
        <dbReference type="ARBA" id="ARBA00005056"/>
    </source>
</evidence>
<evidence type="ECO:0000313" key="15">
    <source>
        <dbReference type="Proteomes" id="UP001597393"/>
    </source>
</evidence>
<dbReference type="EC" id="1.1.1.3" evidence="4 10"/>
<sequence length="393" mass="44169">MSEKLTIGMFGFGVVGQGLYDIIKTKDLNLEIKKFVIKNENKERSLPAHLFTTDANAVLNDPEINTVLELIDDADAAFEITQRALRAGKNVVSANKKMIATHLEELANIQQETGKALLYEGAVCGSIPIIRNLEEYYDNELLHSVSGIFNGSSNYILSKIFNENQDYDSALKKAQELGFAETDPTLDVGGFDPKYKLAIVANHAYGIYVKPEDILNLGIDKLGLADITYAREKNYKIKLIPLAKELSEDEVVLYVLPKFVTKDNLLYGVENENNGVVVKAAFADEQFFFGKGAGGHPTGSAVLSDITALRYGYRYEFKKHLKSQQVKYTTDYEITVYLRYEDESVLEALNFDSISERFYGVDFKYVIGKVNLQNIIKNRELIHRDGYFLAELA</sequence>
<dbReference type="RefSeq" id="WP_380869778.1">
    <property type="nucleotide sequence ID" value="NZ_JBHUMA010000006.1"/>
</dbReference>
<proteinExistence type="inferred from homology"/>
<keyword evidence="10" id="KW-0521">NADP</keyword>
<keyword evidence="15" id="KW-1185">Reference proteome</keyword>
<dbReference type="Pfam" id="PF00742">
    <property type="entry name" value="Homoserine_dh"/>
    <property type="match status" value="1"/>
</dbReference>
<dbReference type="PANTHER" id="PTHR43331">
    <property type="entry name" value="HOMOSERINE DEHYDROGENASE"/>
    <property type="match status" value="1"/>
</dbReference>
<dbReference type="PROSITE" id="PS01042">
    <property type="entry name" value="HOMOSER_DHGENASE"/>
    <property type="match status" value="1"/>
</dbReference>
<comment type="caution">
    <text evidence="14">The sequence shown here is derived from an EMBL/GenBank/DDBJ whole genome shotgun (WGS) entry which is preliminary data.</text>
</comment>
<dbReference type="EMBL" id="JBHUMA010000006">
    <property type="protein sequence ID" value="MFD2599652.1"/>
    <property type="molecule type" value="Genomic_DNA"/>
</dbReference>
<comment type="similarity">
    <text evidence="3 11">Belongs to the homoserine dehydrogenase family.</text>
</comment>
<protein>
    <recommendedName>
        <fullName evidence="5 10">Homoserine dehydrogenase</fullName>
        <ecNumber evidence="4 10">1.1.1.3</ecNumber>
    </recommendedName>
</protein>
<comment type="pathway">
    <text evidence="2 10">Amino-acid biosynthesis; L-methionine biosynthesis via de novo pathway; L-homoserine from L-aspartate: step 3/3.</text>
</comment>
<keyword evidence="9 10" id="KW-0486">Methionine biosynthesis</keyword>
<evidence type="ECO:0000256" key="6">
    <source>
        <dbReference type="ARBA" id="ARBA00022605"/>
    </source>
</evidence>
<evidence type="ECO:0000256" key="10">
    <source>
        <dbReference type="RuleBase" id="RU000579"/>
    </source>
</evidence>
<evidence type="ECO:0000259" key="13">
    <source>
        <dbReference type="Pfam" id="PF03447"/>
    </source>
</evidence>
<dbReference type="SUPFAM" id="SSF55347">
    <property type="entry name" value="Glyceraldehyde-3-phosphate dehydrogenase-like, C-terminal domain"/>
    <property type="match status" value="1"/>
</dbReference>
<dbReference type="InterPro" id="IPR019811">
    <property type="entry name" value="HDH_CS"/>
</dbReference>
<evidence type="ECO:0000256" key="3">
    <source>
        <dbReference type="ARBA" id="ARBA00006753"/>
    </source>
</evidence>
<keyword evidence="6 10" id="KW-0028">Amino-acid biosynthesis</keyword>
<evidence type="ECO:0000259" key="12">
    <source>
        <dbReference type="Pfam" id="PF00742"/>
    </source>
</evidence>
<organism evidence="14 15">
    <name type="scientific">Sphingobacterium corticis</name>
    <dbReference type="NCBI Taxonomy" id="1812823"/>
    <lineage>
        <taxon>Bacteria</taxon>
        <taxon>Pseudomonadati</taxon>
        <taxon>Bacteroidota</taxon>
        <taxon>Sphingobacteriia</taxon>
        <taxon>Sphingobacteriales</taxon>
        <taxon>Sphingobacteriaceae</taxon>
        <taxon>Sphingobacterium</taxon>
    </lineage>
</organism>
<comment type="pathway">
    <text evidence="1 10">Amino-acid biosynthesis; L-threonine biosynthesis; L-threonine from L-aspartate: step 3/5.</text>
</comment>
<evidence type="ECO:0000256" key="9">
    <source>
        <dbReference type="ARBA" id="ARBA00023167"/>
    </source>
</evidence>
<evidence type="ECO:0000256" key="7">
    <source>
        <dbReference type="ARBA" id="ARBA00022697"/>
    </source>
</evidence>
<keyword evidence="8 10" id="KW-0560">Oxidoreductase</keyword>
<dbReference type="InterPro" id="IPR001342">
    <property type="entry name" value="HDH_cat"/>
</dbReference>
<dbReference type="NCBIfam" id="NF004976">
    <property type="entry name" value="PRK06349.1"/>
    <property type="match status" value="1"/>
</dbReference>
<feature type="domain" description="Aspartate/homoserine dehydrogenase NAD-binding" evidence="13">
    <location>
        <begin position="11"/>
        <end position="120"/>
    </location>
</feature>
<dbReference type="GO" id="GO:0004412">
    <property type="term" value="F:homoserine dehydrogenase activity"/>
    <property type="evidence" value="ECO:0007669"/>
    <property type="project" value="UniProtKB-EC"/>
</dbReference>
<dbReference type="InterPro" id="IPR036291">
    <property type="entry name" value="NAD(P)-bd_dom_sf"/>
</dbReference>
<dbReference type="Gene3D" id="3.30.360.10">
    <property type="entry name" value="Dihydrodipicolinate Reductase, domain 2"/>
    <property type="match status" value="1"/>
</dbReference>
<keyword evidence="7 10" id="KW-0791">Threonine biosynthesis</keyword>
<dbReference type="Proteomes" id="UP001597393">
    <property type="component" value="Unassembled WGS sequence"/>
</dbReference>
<evidence type="ECO:0000256" key="11">
    <source>
        <dbReference type="RuleBase" id="RU004171"/>
    </source>
</evidence>
<dbReference type="PANTHER" id="PTHR43331:SF1">
    <property type="entry name" value="HOMOSERINE DEHYDROGENASE"/>
    <property type="match status" value="1"/>
</dbReference>
<evidence type="ECO:0000256" key="4">
    <source>
        <dbReference type="ARBA" id="ARBA00013213"/>
    </source>
</evidence>
<evidence type="ECO:0000313" key="14">
    <source>
        <dbReference type="EMBL" id="MFD2599652.1"/>
    </source>
</evidence>
<name>A0ABW5NKR6_9SPHI</name>